<dbReference type="InterPro" id="IPR025572">
    <property type="entry name" value="YgaB"/>
</dbReference>
<sequence length="114" mass="13513">MSQRVCFIGIEMIKGGIVYTYTRLKEEPMTEFEKLVSEQMKTMDKLLELQSELDRCKQIEAELRHLERDARLRGIQDEIAVKRKHLADIQDMFQKQTEQVIRSYRSSEKPSSFV</sequence>
<evidence type="ECO:0000313" key="2">
    <source>
        <dbReference type="Proteomes" id="UP000501914"/>
    </source>
</evidence>
<dbReference type="EMBL" id="CP048852">
    <property type="protein sequence ID" value="QIW79129.1"/>
    <property type="molecule type" value="Genomic_DNA"/>
</dbReference>
<name>A0A6H0WGN4_9BACI</name>
<dbReference type="AlphaFoldDB" id="A0A6H0WGN4"/>
<proteinExistence type="predicted"/>
<evidence type="ECO:0000313" key="1">
    <source>
        <dbReference type="EMBL" id="QIW79129.1"/>
    </source>
</evidence>
<dbReference type="Proteomes" id="UP000501914">
    <property type="component" value="Chromosome"/>
</dbReference>
<dbReference type="KEGG" id="bteq:G4P54_04530"/>
<dbReference type="Pfam" id="PF14182">
    <property type="entry name" value="YgaB"/>
    <property type="match status" value="1"/>
</dbReference>
<keyword evidence="2" id="KW-1185">Reference proteome</keyword>
<organism evidence="1 2">
    <name type="scientific">Bacillus tequilensis</name>
    <dbReference type="NCBI Taxonomy" id="227866"/>
    <lineage>
        <taxon>Bacteria</taxon>
        <taxon>Bacillati</taxon>
        <taxon>Bacillota</taxon>
        <taxon>Bacilli</taxon>
        <taxon>Bacillales</taxon>
        <taxon>Bacillaceae</taxon>
        <taxon>Bacillus</taxon>
    </lineage>
</organism>
<protein>
    <recommendedName>
        <fullName evidence="3">YgaB-like protein</fullName>
    </recommendedName>
</protein>
<gene>
    <name evidence="1" type="ORF">G4P54_04530</name>
</gene>
<accession>A0A6H0WGN4</accession>
<evidence type="ECO:0008006" key="3">
    <source>
        <dbReference type="Google" id="ProtNLM"/>
    </source>
</evidence>
<reference evidence="1 2" key="1">
    <citation type="submission" date="2020-02" db="EMBL/GenBank/DDBJ databases">
        <title>Genome sequencing, annotation and comparative genomic analysis of Bacillus tequilensis EA-CB0015, an effective biological control agent against Pseudocercospora fijiensis in banana plants.</title>
        <authorList>
            <person name="Cuellar-Gaviria T.Z."/>
            <person name="Ju K.-S."/>
            <person name="Villegas-Escobar V."/>
        </authorList>
    </citation>
    <scope>NUCLEOTIDE SEQUENCE [LARGE SCALE GENOMIC DNA]</scope>
    <source>
        <strain evidence="1 2">EA-CB0015</strain>
    </source>
</reference>